<dbReference type="EMBL" id="AHAM01000015">
    <property type="protein sequence ID" value="EHK59219.1"/>
    <property type="molecule type" value="Genomic_DNA"/>
</dbReference>
<name>H0HJ99_9HYPH</name>
<dbReference type="Proteomes" id="UP000003250">
    <property type="component" value="Unassembled WGS sequence"/>
</dbReference>
<evidence type="ECO:0000313" key="2">
    <source>
        <dbReference type="Proteomes" id="UP000003250"/>
    </source>
</evidence>
<gene>
    <name evidence="1" type="ORF">MAXJ12_01017</name>
</gene>
<proteinExistence type="predicted"/>
<accession>H0HJ99</accession>
<reference evidence="1 2" key="1">
    <citation type="journal article" date="2012" name="J. Bacteriol.">
        <title>Draft Genome Sequence of Mesorhizobium alhagi CCNWXJ12-2T, a Novel Salt-Resistant Species Isolated from the Desert of Northwestern China.</title>
        <authorList>
            <person name="Zhou M."/>
            <person name="Chen W."/>
            <person name="Chen H."/>
            <person name="Wei G."/>
        </authorList>
    </citation>
    <scope>NUCLEOTIDE SEQUENCE [LARGE SCALE GENOMIC DNA]</scope>
    <source>
        <strain evidence="1 2">CCNWXJ12-2</strain>
    </source>
</reference>
<keyword evidence="2" id="KW-1185">Reference proteome</keyword>
<evidence type="ECO:0000313" key="1">
    <source>
        <dbReference type="EMBL" id="EHK59219.1"/>
    </source>
</evidence>
<dbReference type="AlphaFoldDB" id="H0HJ99"/>
<organism evidence="1 2">
    <name type="scientific">Mesorhizobium alhagi CCNWXJ12-2</name>
    <dbReference type="NCBI Taxonomy" id="1107882"/>
    <lineage>
        <taxon>Bacteria</taxon>
        <taxon>Pseudomonadati</taxon>
        <taxon>Pseudomonadota</taxon>
        <taxon>Alphaproteobacteria</taxon>
        <taxon>Hyphomicrobiales</taxon>
        <taxon>Phyllobacteriaceae</taxon>
        <taxon>Allomesorhizobium</taxon>
    </lineage>
</organism>
<protein>
    <submittedName>
        <fullName evidence="1">Uncharacterized protein</fullName>
    </submittedName>
</protein>
<feature type="non-terminal residue" evidence="1">
    <location>
        <position position="1"/>
    </location>
</feature>
<sequence>ASIRRPVPPADVGGPAVKRQTSILDIILGN</sequence>